<protein>
    <submittedName>
        <fullName evidence="1">Putative LOC101234914 [Hydra vulgaris]</fullName>
    </submittedName>
</protein>
<dbReference type="EMBL" id="HACA01008739">
    <property type="protein sequence ID" value="CDW26100.1"/>
    <property type="molecule type" value="Transcribed_RNA"/>
</dbReference>
<accession>A0A0K2TJV9</accession>
<reference evidence="1" key="1">
    <citation type="submission" date="2014-05" db="EMBL/GenBank/DDBJ databases">
        <authorList>
            <person name="Chronopoulou M."/>
        </authorList>
    </citation>
    <scope>NUCLEOTIDE SEQUENCE</scope>
    <source>
        <tissue evidence="1">Whole organism</tissue>
    </source>
</reference>
<evidence type="ECO:0000313" key="1">
    <source>
        <dbReference type="EMBL" id="CDW26100.1"/>
    </source>
</evidence>
<name>A0A0K2TJV9_LEPSM</name>
<proteinExistence type="predicted"/>
<dbReference type="AlphaFoldDB" id="A0A0K2TJV9"/>
<sequence>MLISTCVNNIEFIVCIVVFNNRLLSHIKMCNFVPTNYDVWTSLIFCYQWKKYASQAHRMLVEAYGGQDRKSSKTPNCKHCSMKMMTKHKNISQND</sequence>
<dbReference type="Gene3D" id="1.10.10.1450">
    <property type="match status" value="1"/>
</dbReference>
<organism evidence="1">
    <name type="scientific">Lepeophtheirus salmonis</name>
    <name type="common">Salmon louse</name>
    <name type="synonym">Caligus salmonis</name>
    <dbReference type="NCBI Taxonomy" id="72036"/>
    <lineage>
        <taxon>Eukaryota</taxon>
        <taxon>Metazoa</taxon>
        <taxon>Ecdysozoa</taxon>
        <taxon>Arthropoda</taxon>
        <taxon>Crustacea</taxon>
        <taxon>Multicrustacea</taxon>
        <taxon>Hexanauplia</taxon>
        <taxon>Copepoda</taxon>
        <taxon>Siphonostomatoida</taxon>
        <taxon>Caligidae</taxon>
        <taxon>Lepeophtheirus</taxon>
    </lineage>
</organism>